<dbReference type="Gene3D" id="3.40.50.150">
    <property type="entry name" value="Vaccinia Virus protein VP39"/>
    <property type="match status" value="1"/>
</dbReference>
<dbReference type="Gene3D" id="6.20.50.110">
    <property type="entry name" value="Methyltransferase, zinc-binding domain"/>
    <property type="match status" value="1"/>
</dbReference>
<feature type="domain" description="C-methyltransferase" evidence="1">
    <location>
        <begin position="294"/>
        <end position="385"/>
    </location>
</feature>
<reference evidence="2" key="1">
    <citation type="submission" date="2011-08" db="EMBL/GenBank/DDBJ databases">
        <authorList>
            <consortium name="The Broad Institute Genome Sequencing Platform"/>
            <person name="Earl A."/>
            <person name="Ward D."/>
            <person name="Feldgarden M."/>
            <person name="Gevers D."/>
            <person name="Sizova M."/>
            <person name="Hazen A."/>
            <person name="Epstein S."/>
            <person name="Young S.K."/>
            <person name="Zeng Q."/>
            <person name="Gargeya S."/>
            <person name="Fitzgerald M."/>
            <person name="Haas B."/>
            <person name="Abouelleil A."/>
            <person name="Alvarado L."/>
            <person name="Arachchi H.M."/>
            <person name="Berlin A."/>
            <person name="Brown A."/>
            <person name="Chapman S.B."/>
            <person name="Chen Z."/>
            <person name="Dunbar C."/>
            <person name="Freedman E."/>
            <person name="Gearin G."/>
            <person name="Gellesch M."/>
            <person name="Goldberg J."/>
            <person name="Griggs A."/>
            <person name="Gujja S."/>
            <person name="Heiman D."/>
            <person name="Howarth C."/>
            <person name="Larson L."/>
            <person name="Lui A."/>
            <person name="MacDonald P.J.P."/>
            <person name="Montmayeur A."/>
            <person name="Murphy C."/>
            <person name="Neiman D."/>
            <person name="Pearson M."/>
            <person name="Priest M."/>
            <person name="Roberts A."/>
            <person name="Saif S."/>
            <person name="Shea T."/>
            <person name="Shenoy N."/>
            <person name="Sisk P."/>
            <person name="Stolte C."/>
            <person name="Sykes S."/>
            <person name="Wortman J."/>
            <person name="Nusbaum C."/>
            <person name="Birren B."/>
        </authorList>
    </citation>
    <scope>NUCLEOTIDE SEQUENCE</scope>
    <source>
        <strain evidence="2">ACB1</strain>
    </source>
</reference>
<dbReference type="EMBL" id="AFZC02000002">
    <property type="protein sequence ID" value="EHL09786.1"/>
    <property type="molecule type" value="Genomic_DNA"/>
</dbReference>
<dbReference type="InterPro" id="IPR029063">
    <property type="entry name" value="SAM-dependent_MTases_sf"/>
</dbReference>
<accession>G9WQX6</accession>
<evidence type="ECO:0000313" key="2">
    <source>
        <dbReference type="EMBL" id="EHL09786.1"/>
    </source>
</evidence>
<dbReference type="AlphaFoldDB" id="G9WQX6"/>
<dbReference type="SUPFAM" id="SSF53335">
    <property type="entry name" value="S-adenosyl-L-methionine-dependent methyltransferases"/>
    <property type="match status" value="1"/>
</dbReference>
<comment type="caution">
    <text evidence="2">The sequence shown here is derived from an EMBL/GenBank/DDBJ whole genome shotgun (WGS) entry which is preliminary data.</text>
</comment>
<dbReference type="InterPro" id="IPR038576">
    <property type="entry name" value="Methyltransf_Zn-bd_dom_put_sf"/>
</dbReference>
<sequence>MANCIVCGEKLSELAVFHNMPASAQDFPRKEDLEREKPVDLPLCQCLHCGLVQFDTEPVPYYKDVIRAGGGTTTMRRLREEEYKKLLSYLQNKGQKEPVILELGSGQGEFLKMWEGVECGALTPYIFGIEHKKSLVEKGRAAGLPLYEGFPEEDFSLKGLIALSPDGKQEKEVGEEVDAMVQFNFLEHQKDPKGMLDYAYTHLRAGGIFLLTVPSFHYILDNKSYYELLRDHISNFTEESLQYLSQEAGFSLIESRVINRDTIEFVLQKEAKENLSIFRYSGQKIDISPLLENEKEIQEDVEAHIAKLKEEGEKMAIWGASHQGLTLLSTTALKDVVSYIIDSAPFKQGLYSPASHVLIVPPEHFQEEPVEEILIVAPGYTDEIAGIIKRDFQPCPRILALRGERITEL</sequence>
<dbReference type="Pfam" id="PF13489">
    <property type="entry name" value="Methyltransf_23"/>
    <property type="match status" value="1"/>
</dbReference>
<dbReference type="Proteomes" id="UP000018461">
    <property type="component" value="Unassembled WGS sequence"/>
</dbReference>
<dbReference type="InterPro" id="IPR013691">
    <property type="entry name" value="MeTrfase_14"/>
</dbReference>
<evidence type="ECO:0000259" key="1">
    <source>
        <dbReference type="Pfam" id="PF08484"/>
    </source>
</evidence>
<dbReference type="HOGENOM" id="CLU_050039_1_0_9"/>
<dbReference type="STRING" id="796943.HMPREF9625_01759"/>
<dbReference type="Pfam" id="PF08484">
    <property type="entry name" value="Methyltransf_14"/>
    <property type="match status" value="1"/>
</dbReference>
<dbReference type="Gene3D" id="3.40.50.720">
    <property type="entry name" value="NAD(P)-binding Rossmann-like Domain"/>
    <property type="match status" value="1"/>
</dbReference>
<reference evidence="2" key="2">
    <citation type="submission" date="2013-03" db="EMBL/GenBank/DDBJ databases">
        <title>The Genome Sequence of Oribacterium sp. ACB1.</title>
        <authorList>
            <consortium name="The Broad Institute Genomics Platform"/>
            <consortium name="The Broad Institute Genome Sequencing Center for Infectious Disease"/>
            <person name="Earl A."/>
            <person name="Ward D."/>
            <person name="Feldgarden M."/>
            <person name="Gevers D."/>
            <person name="Sizova M."/>
            <person name="Hazen A."/>
            <person name="Epstein S."/>
            <person name="Walker B."/>
            <person name="Young S."/>
            <person name="Zeng Q."/>
            <person name="Gargeya S."/>
            <person name="Fitzgerald M."/>
            <person name="Haas B."/>
            <person name="Abouelleil A."/>
            <person name="Allen A.W."/>
            <person name="Alvarado L."/>
            <person name="Arachchi H.M."/>
            <person name="Berlin A.M."/>
            <person name="Chapman S.B."/>
            <person name="Gainer-Dewar J."/>
            <person name="Goldberg J."/>
            <person name="Griggs A."/>
            <person name="Gujja S."/>
            <person name="Hansen M."/>
            <person name="Howarth C."/>
            <person name="Imamovic A."/>
            <person name="Ireland A."/>
            <person name="Larimer J."/>
            <person name="McCowan C."/>
            <person name="Murphy C."/>
            <person name="Pearson M."/>
            <person name="Poon T.W."/>
            <person name="Priest M."/>
            <person name="Roberts A."/>
            <person name="Saif S."/>
            <person name="Shea T."/>
            <person name="Sisk P."/>
            <person name="Sykes S."/>
            <person name="Wortman J."/>
            <person name="Nusbaum C."/>
            <person name="Birren B."/>
        </authorList>
    </citation>
    <scope>NUCLEOTIDE SEQUENCE [LARGE SCALE GENOMIC DNA]</scope>
    <source>
        <strain evidence="2">ACB1</strain>
    </source>
</reference>
<keyword evidence="3" id="KW-1185">Reference proteome</keyword>
<organism evidence="2 3">
    <name type="scientific">Oribacterium parvum ACB1</name>
    <dbReference type="NCBI Taxonomy" id="796943"/>
    <lineage>
        <taxon>Bacteria</taxon>
        <taxon>Bacillati</taxon>
        <taxon>Bacillota</taxon>
        <taxon>Clostridia</taxon>
        <taxon>Lachnospirales</taxon>
        <taxon>Lachnospiraceae</taxon>
        <taxon>Oribacterium</taxon>
    </lineage>
</organism>
<dbReference type="PATRIC" id="fig|796943.3.peg.2234"/>
<dbReference type="RefSeq" id="WP_009535598.1">
    <property type="nucleotide sequence ID" value="NZ_KE148312.1"/>
</dbReference>
<evidence type="ECO:0000313" key="3">
    <source>
        <dbReference type="Proteomes" id="UP000018461"/>
    </source>
</evidence>
<proteinExistence type="predicted"/>
<gene>
    <name evidence="2" type="ORF">HMPREF9625_01759</name>
</gene>
<name>G9WQX6_9FIRM</name>
<protein>
    <recommendedName>
        <fullName evidence="1">C-methyltransferase domain-containing protein</fullName>
    </recommendedName>
</protein>